<dbReference type="STRING" id="703135.A0A2A9NUZ7"/>
<feature type="compositionally biased region" description="Basic and acidic residues" evidence="1">
    <location>
        <begin position="259"/>
        <end position="269"/>
    </location>
</feature>
<keyword evidence="5" id="KW-1185">Reference proteome</keyword>
<keyword evidence="2" id="KW-0472">Membrane</keyword>
<protein>
    <recommendedName>
        <fullName evidence="6">Mid2 domain-containing protein</fullName>
    </recommendedName>
</protein>
<organism evidence="4 5">
    <name type="scientific">Amanita thiersii Skay4041</name>
    <dbReference type="NCBI Taxonomy" id="703135"/>
    <lineage>
        <taxon>Eukaryota</taxon>
        <taxon>Fungi</taxon>
        <taxon>Dikarya</taxon>
        <taxon>Basidiomycota</taxon>
        <taxon>Agaricomycotina</taxon>
        <taxon>Agaricomycetes</taxon>
        <taxon>Agaricomycetidae</taxon>
        <taxon>Agaricales</taxon>
        <taxon>Pluteineae</taxon>
        <taxon>Amanitaceae</taxon>
        <taxon>Amanita</taxon>
    </lineage>
</organism>
<feature type="compositionally biased region" description="Low complexity" evidence="1">
    <location>
        <begin position="122"/>
        <end position="137"/>
    </location>
</feature>
<name>A0A2A9NUZ7_9AGAR</name>
<evidence type="ECO:0008006" key="6">
    <source>
        <dbReference type="Google" id="ProtNLM"/>
    </source>
</evidence>
<keyword evidence="3" id="KW-0732">Signal</keyword>
<feature type="signal peptide" evidence="3">
    <location>
        <begin position="1"/>
        <end position="29"/>
    </location>
</feature>
<feature type="compositionally biased region" description="Gly residues" evidence="1">
    <location>
        <begin position="248"/>
        <end position="258"/>
    </location>
</feature>
<keyword evidence="2" id="KW-0812">Transmembrane</keyword>
<dbReference type="OrthoDB" id="3261505at2759"/>
<evidence type="ECO:0000256" key="1">
    <source>
        <dbReference type="SAM" id="MobiDB-lite"/>
    </source>
</evidence>
<feature type="chain" id="PRO_5013151614" description="Mid2 domain-containing protein" evidence="3">
    <location>
        <begin position="30"/>
        <end position="346"/>
    </location>
</feature>
<keyword evidence="2" id="KW-1133">Transmembrane helix</keyword>
<reference evidence="4 5" key="1">
    <citation type="submission" date="2014-02" db="EMBL/GenBank/DDBJ databases">
        <title>Transposable element dynamics among asymbiotic and ectomycorrhizal Amanita fungi.</title>
        <authorList>
            <consortium name="DOE Joint Genome Institute"/>
            <person name="Hess J."/>
            <person name="Skrede I."/>
            <person name="Wolfe B."/>
            <person name="LaButti K."/>
            <person name="Ohm R.A."/>
            <person name="Grigoriev I.V."/>
            <person name="Pringle A."/>
        </authorList>
    </citation>
    <scope>NUCLEOTIDE SEQUENCE [LARGE SCALE GENOMIC DNA]</scope>
    <source>
        <strain evidence="4 5">SKay4041</strain>
    </source>
</reference>
<dbReference type="Proteomes" id="UP000242287">
    <property type="component" value="Unassembled WGS sequence"/>
</dbReference>
<evidence type="ECO:0000256" key="2">
    <source>
        <dbReference type="SAM" id="Phobius"/>
    </source>
</evidence>
<evidence type="ECO:0000313" key="5">
    <source>
        <dbReference type="Proteomes" id="UP000242287"/>
    </source>
</evidence>
<feature type="region of interest" description="Disordered" evidence="1">
    <location>
        <begin position="122"/>
        <end position="150"/>
    </location>
</feature>
<accession>A0A2A9NUZ7</accession>
<feature type="compositionally biased region" description="Low complexity" evidence="1">
    <location>
        <begin position="232"/>
        <end position="247"/>
    </location>
</feature>
<dbReference type="EMBL" id="KZ301969">
    <property type="protein sequence ID" value="PFH54815.1"/>
    <property type="molecule type" value="Genomic_DNA"/>
</dbReference>
<feature type="region of interest" description="Disordered" evidence="1">
    <location>
        <begin position="52"/>
        <end position="91"/>
    </location>
</feature>
<feature type="region of interest" description="Disordered" evidence="1">
    <location>
        <begin position="218"/>
        <end position="294"/>
    </location>
</feature>
<feature type="compositionally biased region" description="Polar residues" evidence="1">
    <location>
        <begin position="138"/>
        <end position="150"/>
    </location>
</feature>
<gene>
    <name evidence="4" type="ORF">AMATHDRAFT_44605</name>
</gene>
<feature type="transmembrane region" description="Helical" evidence="2">
    <location>
        <begin position="178"/>
        <end position="198"/>
    </location>
</feature>
<sequence length="346" mass="36054">MPFKKPQLATITLFFCFALVLSLASFTDASLYHNNNHNRLLKKRAPQILRPLESTSESTAGVSTTASAPTSASTGRTSASLPTASSASSNVVGSVSSTPLTAAVSSTSASLSSTSTSSIATTSSAATSSVTDPATSSIASSSTKPRSTLTQTETLGAATPTSSLQPQSANSKAGKTTFTVIIIIASVAGGVTILWTIFRKWKLARSSKFDERLQPIDWQPTTETDGRHRPTSVASSFHSAGHSAGTVTGHGGGYGPGSDHGHGSSDHGHPSNLAPLPDHDFTPLPSSRAPVGTYADLARGPSPQPQIHDNYARGPMFNRPAYDVHVPLHHQAGYGAYDYNTPSMRY</sequence>
<proteinExistence type="predicted"/>
<evidence type="ECO:0000313" key="4">
    <source>
        <dbReference type="EMBL" id="PFH54815.1"/>
    </source>
</evidence>
<dbReference type="AlphaFoldDB" id="A0A2A9NUZ7"/>
<evidence type="ECO:0000256" key="3">
    <source>
        <dbReference type="SAM" id="SignalP"/>
    </source>
</evidence>
<feature type="compositionally biased region" description="Low complexity" evidence="1">
    <location>
        <begin position="54"/>
        <end position="91"/>
    </location>
</feature>